<protein>
    <submittedName>
        <fullName evidence="1">Uncharacterized protein</fullName>
    </submittedName>
</protein>
<gene>
    <name evidence="1" type="ORF">M8818_004826</name>
</gene>
<comment type="caution">
    <text evidence="1">The sequence shown here is derived from an EMBL/GenBank/DDBJ whole genome shotgun (WGS) entry which is preliminary data.</text>
</comment>
<keyword evidence="2" id="KW-1185">Reference proteome</keyword>
<proteinExistence type="predicted"/>
<name>A0ACC3SAN4_9PEZI</name>
<sequence length="231" mass="25841">MSMEGKRITYRVRQIPAHIERHELPGLLRRILAYPGAVDEIGVHSLASEIDSIAGTPTKVATKQGSGTWKREGPYEVLVERASAKHRDAKEEECFPVNRDHSNLPKFWQGDKELQVVRDFIRKITNISDVGPEQSNVASGSSRSNQRRNHLGLPLLAEEPGSAEEVAEETRKCEKLYKDGIILAVRRLQCENSCLDSTMRTLTIVTKRFTKSTKGHSIGSSIRQTLVLKNG</sequence>
<reference evidence="1" key="1">
    <citation type="submission" date="2024-02" db="EMBL/GenBank/DDBJ databases">
        <title>Metagenome Assembled Genome of Zalaria obscura JY119.</title>
        <authorList>
            <person name="Vighnesh L."/>
            <person name="Jagadeeshwari U."/>
            <person name="Venkata Ramana C."/>
            <person name="Sasikala C."/>
        </authorList>
    </citation>
    <scope>NUCLEOTIDE SEQUENCE</scope>
    <source>
        <strain evidence="1">JY119</strain>
    </source>
</reference>
<dbReference type="EMBL" id="JAMKPW020000023">
    <property type="protein sequence ID" value="KAK8205649.1"/>
    <property type="molecule type" value="Genomic_DNA"/>
</dbReference>
<evidence type="ECO:0000313" key="1">
    <source>
        <dbReference type="EMBL" id="KAK8205649.1"/>
    </source>
</evidence>
<organism evidence="1 2">
    <name type="scientific">Zalaria obscura</name>
    <dbReference type="NCBI Taxonomy" id="2024903"/>
    <lineage>
        <taxon>Eukaryota</taxon>
        <taxon>Fungi</taxon>
        <taxon>Dikarya</taxon>
        <taxon>Ascomycota</taxon>
        <taxon>Pezizomycotina</taxon>
        <taxon>Dothideomycetes</taxon>
        <taxon>Dothideomycetidae</taxon>
        <taxon>Dothideales</taxon>
        <taxon>Zalariaceae</taxon>
        <taxon>Zalaria</taxon>
    </lineage>
</organism>
<dbReference type="Proteomes" id="UP001320706">
    <property type="component" value="Unassembled WGS sequence"/>
</dbReference>
<evidence type="ECO:0000313" key="2">
    <source>
        <dbReference type="Proteomes" id="UP001320706"/>
    </source>
</evidence>
<accession>A0ACC3SAN4</accession>